<gene>
    <name evidence="11" type="ORF">METZ01_LOCUS24458</name>
</gene>
<dbReference type="AlphaFoldDB" id="A0A381PY92"/>
<evidence type="ECO:0008006" key="12">
    <source>
        <dbReference type="Google" id="ProtNLM"/>
    </source>
</evidence>
<evidence type="ECO:0000256" key="10">
    <source>
        <dbReference type="SAM" id="Phobius"/>
    </source>
</evidence>
<dbReference type="GO" id="GO:0015450">
    <property type="term" value="F:protein-transporting ATPase activity"/>
    <property type="evidence" value="ECO:0007669"/>
    <property type="project" value="InterPro"/>
</dbReference>
<dbReference type="GO" id="GO:0009306">
    <property type="term" value="P:protein secretion"/>
    <property type="evidence" value="ECO:0007669"/>
    <property type="project" value="InterPro"/>
</dbReference>
<dbReference type="GO" id="GO:0005886">
    <property type="term" value="C:plasma membrane"/>
    <property type="evidence" value="ECO:0007669"/>
    <property type="project" value="UniProtKB-SubCell"/>
</dbReference>
<dbReference type="PANTHER" id="PTHR34182">
    <property type="entry name" value="PROTEIN-EXPORT MEMBRANE PROTEIN SECG"/>
    <property type="match status" value="1"/>
</dbReference>
<dbReference type="PRINTS" id="PR01651">
    <property type="entry name" value="SECGEXPORT"/>
</dbReference>
<keyword evidence="6" id="KW-0653">Protein transport</keyword>
<protein>
    <recommendedName>
        <fullName evidence="12">Protein-export membrane protein SecG</fullName>
    </recommendedName>
</protein>
<dbReference type="NCBIfam" id="TIGR00810">
    <property type="entry name" value="secG"/>
    <property type="match status" value="1"/>
</dbReference>
<keyword evidence="4" id="KW-1003">Cell membrane</keyword>
<keyword evidence="7 10" id="KW-1133">Transmembrane helix</keyword>
<dbReference type="EMBL" id="UINC01001127">
    <property type="protein sequence ID" value="SUZ71604.1"/>
    <property type="molecule type" value="Genomic_DNA"/>
</dbReference>
<evidence type="ECO:0000256" key="1">
    <source>
        <dbReference type="ARBA" id="ARBA00004651"/>
    </source>
</evidence>
<evidence type="ECO:0000256" key="2">
    <source>
        <dbReference type="ARBA" id="ARBA00008445"/>
    </source>
</evidence>
<sequence>MFELILVIHIIASISIIFFVLLQSGRGAELGAAFGSVGQANSVRGSMTGVGKITTGVAIVFMLTSLSLAYLSSETARDSVVRDLKPSAAAVPAAEQMLIPEEDAQAEKTVEIPAAKLEQKAAPPVDSSSGN</sequence>
<dbReference type="GO" id="GO:0043952">
    <property type="term" value="P:protein transport by the Sec complex"/>
    <property type="evidence" value="ECO:0007669"/>
    <property type="project" value="TreeGrafter"/>
</dbReference>
<proteinExistence type="inferred from homology"/>
<evidence type="ECO:0000256" key="4">
    <source>
        <dbReference type="ARBA" id="ARBA00022475"/>
    </source>
</evidence>
<name>A0A381PY92_9ZZZZ</name>
<evidence type="ECO:0000256" key="3">
    <source>
        <dbReference type="ARBA" id="ARBA00022448"/>
    </source>
</evidence>
<evidence type="ECO:0000313" key="11">
    <source>
        <dbReference type="EMBL" id="SUZ71604.1"/>
    </source>
</evidence>
<dbReference type="PANTHER" id="PTHR34182:SF1">
    <property type="entry name" value="PROTEIN-EXPORT MEMBRANE PROTEIN SECG"/>
    <property type="match status" value="1"/>
</dbReference>
<accession>A0A381PY92</accession>
<evidence type="ECO:0000256" key="5">
    <source>
        <dbReference type="ARBA" id="ARBA00022692"/>
    </source>
</evidence>
<dbReference type="InterPro" id="IPR004692">
    <property type="entry name" value="SecG"/>
</dbReference>
<reference evidence="11" key="1">
    <citation type="submission" date="2018-05" db="EMBL/GenBank/DDBJ databases">
        <authorList>
            <person name="Lanie J.A."/>
            <person name="Ng W.-L."/>
            <person name="Kazmierczak K.M."/>
            <person name="Andrzejewski T.M."/>
            <person name="Davidsen T.M."/>
            <person name="Wayne K.J."/>
            <person name="Tettelin H."/>
            <person name="Glass J.I."/>
            <person name="Rusch D."/>
            <person name="Podicherti R."/>
            <person name="Tsui H.-C.T."/>
            <person name="Winkler M.E."/>
        </authorList>
    </citation>
    <scope>NUCLEOTIDE SEQUENCE</scope>
</reference>
<keyword evidence="3" id="KW-0813">Transport</keyword>
<comment type="subcellular location">
    <subcellularLocation>
        <location evidence="1">Cell membrane</location>
        <topology evidence="1">Multi-pass membrane protein</topology>
    </subcellularLocation>
</comment>
<keyword evidence="8" id="KW-0811">Translocation</keyword>
<evidence type="ECO:0000256" key="8">
    <source>
        <dbReference type="ARBA" id="ARBA00023010"/>
    </source>
</evidence>
<keyword evidence="5 10" id="KW-0812">Transmembrane</keyword>
<organism evidence="11">
    <name type="scientific">marine metagenome</name>
    <dbReference type="NCBI Taxonomy" id="408172"/>
    <lineage>
        <taxon>unclassified sequences</taxon>
        <taxon>metagenomes</taxon>
        <taxon>ecological metagenomes</taxon>
    </lineage>
</organism>
<keyword evidence="9 10" id="KW-0472">Membrane</keyword>
<dbReference type="Pfam" id="PF03840">
    <property type="entry name" value="SecG"/>
    <property type="match status" value="1"/>
</dbReference>
<feature type="transmembrane region" description="Helical" evidence="10">
    <location>
        <begin position="51"/>
        <end position="72"/>
    </location>
</feature>
<evidence type="ECO:0000256" key="9">
    <source>
        <dbReference type="ARBA" id="ARBA00023136"/>
    </source>
</evidence>
<evidence type="ECO:0000256" key="7">
    <source>
        <dbReference type="ARBA" id="ARBA00022989"/>
    </source>
</evidence>
<evidence type="ECO:0000256" key="6">
    <source>
        <dbReference type="ARBA" id="ARBA00022927"/>
    </source>
</evidence>
<comment type="similarity">
    <text evidence="2">Belongs to the SecG family.</text>
</comment>
<dbReference type="GO" id="GO:0065002">
    <property type="term" value="P:intracellular protein transmembrane transport"/>
    <property type="evidence" value="ECO:0007669"/>
    <property type="project" value="TreeGrafter"/>
</dbReference>